<dbReference type="InterPro" id="IPR020845">
    <property type="entry name" value="AMP-binding_CS"/>
</dbReference>
<dbReference type="FunFam" id="2.30.38.10:FF:000003">
    <property type="entry name" value="Vibriobactin-specific 2,3-dihydroxybenzoate-AMP ligase"/>
    <property type="match status" value="1"/>
</dbReference>
<evidence type="ECO:0000259" key="4">
    <source>
        <dbReference type="Pfam" id="PF13193"/>
    </source>
</evidence>
<dbReference type="PANTHER" id="PTHR43767">
    <property type="entry name" value="LONG-CHAIN-FATTY-ACID--COA LIGASE"/>
    <property type="match status" value="1"/>
</dbReference>
<dbReference type="EC" id="2.7.7.58" evidence="5"/>
<dbReference type="PROSITE" id="PS00455">
    <property type="entry name" value="AMP_BINDING"/>
    <property type="match status" value="1"/>
</dbReference>
<keyword evidence="2" id="KW-0436">Ligase</keyword>
<dbReference type="Pfam" id="PF13193">
    <property type="entry name" value="AMP-binding_C"/>
    <property type="match status" value="1"/>
</dbReference>
<keyword evidence="6" id="KW-1185">Reference proteome</keyword>
<evidence type="ECO:0000256" key="2">
    <source>
        <dbReference type="ARBA" id="ARBA00022598"/>
    </source>
</evidence>
<dbReference type="GO" id="GO:0008668">
    <property type="term" value="F:2,3-dihydroxybenzoate--[aryl-carrier protein] ligase"/>
    <property type="evidence" value="ECO:0007669"/>
    <property type="project" value="InterPro"/>
</dbReference>
<dbReference type="Gene3D" id="3.30.300.30">
    <property type="match status" value="1"/>
</dbReference>
<dbReference type="OrthoDB" id="9803968at2"/>
<dbReference type="FunFam" id="3.40.50.980:FF:000003">
    <property type="entry name" value="Vibriobactin-specific 2,3-dihydroxybenzoate-AMP ligase"/>
    <property type="match status" value="1"/>
</dbReference>
<keyword evidence="5" id="KW-0548">Nucleotidyltransferase</keyword>
<proteinExistence type="predicted"/>
<comment type="pathway">
    <text evidence="1">Siderophore biosynthesis.</text>
</comment>
<dbReference type="RefSeq" id="WP_128626611.1">
    <property type="nucleotide sequence ID" value="NZ_RKST01000007.1"/>
</dbReference>
<dbReference type="InterPro" id="IPR011963">
    <property type="entry name" value="DHB_AMP_lig"/>
</dbReference>
<evidence type="ECO:0000313" key="5">
    <source>
        <dbReference type="EMBL" id="RUM98231.1"/>
    </source>
</evidence>
<dbReference type="Gene3D" id="2.30.38.10">
    <property type="entry name" value="Luciferase, Domain 3"/>
    <property type="match status" value="1"/>
</dbReference>
<dbReference type="NCBIfam" id="TIGR02275">
    <property type="entry name" value="DHB_AMP_lig"/>
    <property type="match status" value="1"/>
</dbReference>
<gene>
    <name evidence="5" type="ORF">EET67_08980</name>
</gene>
<accession>A0A432V7S2</accession>
<feature type="domain" description="AMP-dependent synthetase/ligase" evidence="3">
    <location>
        <begin position="31"/>
        <end position="394"/>
    </location>
</feature>
<dbReference type="Pfam" id="PF00501">
    <property type="entry name" value="AMP-binding"/>
    <property type="match status" value="1"/>
</dbReference>
<dbReference type="GO" id="GO:0019290">
    <property type="term" value="P:siderophore biosynthetic process"/>
    <property type="evidence" value="ECO:0007669"/>
    <property type="project" value="InterPro"/>
</dbReference>
<dbReference type="Gene3D" id="3.40.50.980">
    <property type="match status" value="2"/>
</dbReference>
<dbReference type="CDD" id="cd05920">
    <property type="entry name" value="23DHB-AMP_lg"/>
    <property type="match status" value="1"/>
</dbReference>
<dbReference type="InterPro" id="IPR050237">
    <property type="entry name" value="ATP-dep_AMP-bd_enzyme"/>
</dbReference>
<reference evidence="5 6" key="1">
    <citation type="submission" date="2018-11" db="EMBL/GenBank/DDBJ databases">
        <title>Pseudaminobacter arsenicus sp. nov., an arsenic-resistant bacterium isolated from arsenic-rich aquifers.</title>
        <authorList>
            <person name="Mu Y."/>
        </authorList>
    </citation>
    <scope>NUCLEOTIDE SEQUENCE [LARGE SCALE GENOMIC DNA]</scope>
    <source>
        <strain evidence="5 6">CB3</strain>
    </source>
</reference>
<sequence length="542" mass="59896">MMPIRQTWPEELARLYREKGYWRGETFPRMLRERAAAFPDRIAVVGGEERWSYGELHLRAETAAAGFLKLGLKPGERVIVQIGNRPEFLSVVFGLFYAGLIPVYALPAHRRTEIAHFARKAEAAGYVVADKGDGFDYRVLAREVNAEVPELRHVVVVGEAEEFARFEDFAPDPSLLPGNPSPSDVAFLQISGGSTGLSKLIPRTHDDYIYSFRASAEICGLDADSVYMTALPVAHNFPMSSPGVFGALHAGSCIVMCPSPNAQTAFALIEKEKVTITGLVPPLALLWMQAAPKTKHDLSSLKVLQVGGAKFMPEAARRVRPTLGCTLQQVFGMAEGLVNYTHLDDPEDIIVETQGRPISPDDEVLIVDDEGKPVAEGESGNLLTRGPYTIRTYHNELAANERSFTQDGFYRTGDVVRRTREGYLVVQGRATDHINRAGEKVSAEEIEDHLLAHPQVFDAAVVSIPDPFLGERSCAFIIPQGEVPKAAAIKAWMRTRNVAEFKVPDQIRFVERFETTAVGKISRKELRAQLRQAFLDAEAVKE</sequence>
<dbReference type="InterPro" id="IPR025110">
    <property type="entry name" value="AMP-bd_C"/>
</dbReference>
<comment type="caution">
    <text evidence="5">The sequence shown here is derived from an EMBL/GenBank/DDBJ whole genome shotgun (WGS) entry which is preliminary data.</text>
</comment>
<dbReference type="InterPro" id="IPR000873">
    <property type="entry name" value="AMP-dep_synth/lig_dom"/>
</dbReference>
<keyword evidence="5" id="KW-0808">Transferase</keyword>
<dbReference type="Proteomes" id="UP000281647">
    <property type="component" value="Unassembled WGS sequence"/>
</dbReference>
<dbReference type="PANTHER" id="PTHR43767:SF1">
    <property type="entry name" value="NONRIBOSOMAL PEPTIDE SYNTHASE PES1 (EUROFUNG)-RELATED"/>
    <property type="match status" value="1"/>
</dbReference>
<dbReference type="AlphaFoldDB" id="A0A432V7S2"/>
<dbReference type="EMBL" id="RKST01000007">
    <property type="protein sequence ID" value="RUM98231.1"/>
    <property type="molecule type" value="Genomic_DNA"/>
</dbReference>
<dbReference type="InterPro" id="IPR045851">
    <property type="entry name" value="AMP-bd_C_sf"/>
</dbReference>
<dbReference type="GO" id="GO:0016779">
    <property type="term" value="F:nucleotidyltransferase activity"/>
    <property type="evidence" value="ECO:0007669"/>
    <property type="project" value="UniProtKB-KW"/>
</dbReference>
<organism evidence="5 6">
    <name type="scientific">Borborobacter arsenicus</name>
    <dbReference type="NCBI Taxonomy" id="1851146"/>
    <lineage>
        <taxon>Bacteria</taxon>
        <taxon>Pseudomonadati</taxon>
        <taxon>Pseudomonadota</taxon>
        <taxon>Alphaproteobacteria</taxon>
        <taxon>Hyphomicrobiales</taxon>
        <taxon>Phyllobacteriaceae</taxon>
        <taxon>Borborobacter</taxon>
    </lineage>
</organism>
<evidence type="ECO:0000259" key="3">
    <source>
        <dbReference type="Pfam" id="PF00501"/>
    </source>
</evidence>
<evidence type="ECO:0000313" key="6">
    <source>
        <dbReference type="Proteomes" id="UP000281647"/>
    </source>
</evidence>
<feature type="domain" description="AMP-binding enzyme C-terminal" evidence="4">
    <location>
        <begin position="445"/>
        <end position="520"/>
    </location>
</feature>
<protein>
    <submittedName>
        <fullName evidence="5">(2,3-dihydroxybenzoyl)adenylate synthase</fullName>
        <ecNumber evidence="5">2.7.7.58</ecNumber>
    </submittedName>
</protein>
<evidence type="ECO:0000256" key="1">
    <source>
        <dbReference type="ARBA" id="ARBA00004924"/>
    </source>
</evidence>
<dbReference type="SUPFAM" id="SSF56801">
    <property type="entry name" value="Acetyl-CoA synthetase-like"/>
    <property type="match status" value="1"/>
</dbReference>
<name>A0A432V7S2_9HYPH</name>